<proteinExistence type="predicted"/>
<comment type="caution">
    <text evidence="3">The sequence shown here is derived from an EMBL/GenBank/DDBJ whole genome shotgun (WGS) entry which is preliminary data.</text>
</comment>
<gene>
    <name evidence="3" type="ORF">RIF29_17794</name>
</gene>
<dbReference type="EMBL" id="JAYWIO010000003">
    <property type="protein sequence ID" value="KAK7276650.1"/>
    <property type="molecule type" value="Genomic_DNA"/>
</dbReference>
<feature type="region of interest" description="Disordered" evidence="1">
    <location>
        <begin position="70"/>
        <end position="95"/>
    </location>
</feature>
<evidence type="ECO:0000313" key="3">
    <source>
        <dbReference type="EMBL" id="KAK7276650.1"/>
    </source>
</evidence>
<sequence length="104" mass="11927">MERQEKKPITVPQFGGWDHNAPGASNYSMVFTQARENRKLMKTDLTEVKRKSLGNELDLLNTNRNHGHLRHAQSLPHPHAHRHAHGHVHDHALDEPVVLVRPFS</sequence>
<evidence type="ECO:0000259" key="2">
    <source>
        <dbReference type="Pfam" id="PF05627"/>
    </source>
</evidence>
<dbReference type="PANTHER" id="PTHR33882">
    <property type="entry name" value="PATHOGENIC TYPE III EFFECTOR AVIRULENCE FACTOR AVR AVRRPT-CLEAVAGE: CLEAVAGE SITE PROTEIN"/>
    <property type="match status" value="1"/>
</dbReference>
<dbReference type="Pfam" id="PF05627">
    <property type="entry name" value="AvrRpt-cleavage"/>
    <property type="match status" value="1"/>
</dbReference>
<dbReference type="AlphaFoldDB" id="A0AAN9FIR5"/>
<feature type="domain" description="RIN4 pathogenic type III effector avirulence factor Avr cleavage site" evidence="2">
    <location>
        <begin position="7"/>
        <end position="39"/>
    </location>
</feature>
<evidence type="ECO:0000313" key="4">
    <source>
        <dbReference type="Proteomes" id="UP001372338"/>
    </source>
</evidence>
<dbReference type="Proteomes" id="UP001372338">
    <property type="component" value="Unassembled WGS sequence"/>
</dbReference>
<name>A0AAN9FIR5_CROPI</name>
<accession>A0AAN9FIR5</accession>
<reference evidence="3 4" key="1">
    <citation type="submission" date="2024-01" db="EMBL/GenBank/DDBJ databases">
        <title>The genomes of 5 underutilized Papilionoideae crops provide insights into root nodulation and disease resistanc.</title>
        <authorList>
            <person name="Yuan L."/>
        </authorList>
    </citation>
    <scope>NUCLEOTIDE SEQUENCE [LARGE SCALE GENOMIC DNA]</scope>
    <source>
        <strain evidence="3">ZHUSHIDOU_FW_LH</strain>
        <tissue evidence="3">Leaf</tissue>
    </source>
</reference>
<organism evidence="3 4">
    <name type="scientific">Crotalaria pallida</name>
    <name type="common">Smooth rattlebox</name>
    <name type="synonym">Crotalaria striata</name>
    <dbReference type="NCBI Taxonomy" id="3830"/>
    <lineage>
        <taxon>Eukaryota</taxon>
        <taxon>Viridiplantae</taxon>
        <taxon>Streptophyta</taxon>
        <taxon>Embryophyta</taxon>
        <taxon>Tracheophyta</taxon>
        <taxon>Spermatophyta</taxon>
        <taxon>Magnoliopsida</taxon>
        <taxon>eudicotyledons</taxon>
        <taxon>Gunneridae</taxon>
        <taxon>Pentapetalae</taxon>
        <taxon>rosids</taxon>
        <taxon>fabids</taxon>
        <taxon>Fabales</taxon>
        <taxon>Fabaceae</taxon>
        <taxon>Papilionoideae</taxon>
        <taxon>50 kb inversion clade</taxon>
        <taxon>genistoids sensu lato</taxon>
        <taxon>core genistoids</taxon>
        <taxon>Crotalarieae</taxon>
        <taxon>Crotalaria</taxon>
    </lineage>
</organism>
<keyword evidence="4" id="KW-1185">Reference proteome</keyword>
<dbReference type="PANTHER" id="PTHR33882:SF11">
    <property type="entry name" value="RPM1-INTERACTING PROTEIN 4 (RIN4) FAMILY PROTEIN"/>
    <property type="match status" value="1"/>
</dbReference>
<evidence type="ECO:0000256" key="1">
    <source>
        <dbReference type="SAM" id="MobiDB-lite"/>
    </source>
</evidence>
<dbReference type="InterPro" id="IPR008700">
    <property type="entry name" value="TypeIII_avirulence_cleave"/>
</dbReference>
<protein>
    <recommendedName>
        <fullName evidence="2">RIN4 pathogenic type III effector avirulence factor Avr cleavage site domain-containing protein</fullName>
    </recommendedName>
</protein>